<protein>
    <submittedName>
        <fullName evidence="1 2">Uncharacterized protein</fullName>
    </submittedName>
</protein>
<dbReference type="AlphaFoldDB" id="G7IVK3"/>
<keyword evidence="3" id="KW-1185">Reference proteome</keyword>
<evidence type="ECO:0000313" key="2">
    <source>
        <dbReference type="EnsemblPlants" id="AES68422"/>
    </source>
</evidence>
<dbReference type="EMBL" id="CM001219">
    <property type="protein sequence ID" value="AES68422.1"/>
    <property type="molecule type" value="Genomic_DNA"/>
</dbReference>
<reference evidence="2" key="3">
    <citation type="submission" date="2015-04" db="UniProtKB">
        <authorList>
            <consortium name="EnsemblPlants"/>
        </authorList>
    </citation>
    <scope>IDENTIFICATION</scope>
    <source>
        <strain evidence="2">cv. Jemalong A17</strain>
    </source>
</reference>
<sequence length="61" mass="6716">MEEVFIQQECAQALKGEVVLSITVSQAENAKMVDKVRSVIVLCLRGKVLRIVVKETITSAI</sequence>
<reference evidence="1 3" key="2">
    <citation type="journal article" date="2014" name="BMC Genomics">
        <title>An improved genome release (version Mt4.0) for the model legume Medicago truncatula.</title>
        <authorList>
            <person name="Tang H."/>
            <person name="Krishnakumar V."/>
            <person name="Bidwell S."/>
            <person name="Rosen B."/>
            <person name="Chan A."/>
            <person name="Zhou S."/>
            <person name="Gentzbittel L."/>
            <person name="Childs K.L."/>
            <person name="Yandell M."/>
            <person name="Gundlach H."/>
            <person name="Mayer K.F."/>
            <person name="Schwartz D.C."/>
            <person name="Town C.D."/>
        </authorList>
    </citation>
    <scope>GENOME REANNOTATION</scope>
    <source>
        <strain evidence="2 3">cv. Jemalong A17</strain>
    </source>
</reference>
<reference evidence="1 3" key="1">
    <citation type="journal article" date="2011" name="Nature">
        <title>The Medicago genome provides insight into the evolution of rhizobial symbioses.</title>
        <authorList>
            <person name="Young N.D."/>
            <person name="Debelle F."/>
            <person name="Oldroyd G.E."/>
            <person name="Geurts R."/>
            <person name="Cannon S.B."/>
            <person name="Udvardi M.K."/>
            <person name="Benedito V.A."/>
            <person name="Mayer K.F."/>
            <person name="Gouzy J."/>
            <person name="Schoof H."/>
            <person name="Van de Peer Y."/>
            <person name="Proost S."/>
            <person name="Cook D.R."/>
            <person name="Meyers B.C."/>
            <person name="Spannagl M."/>
            <person name="Cheung F."/>
            <person name="De Mita S."/>
            <person name="Krishnakumar V."/>
            <person name="Gundlach H."/>
            <person name="Zhou S."/>
            <person name="Mudge J."/>
            <person name="Bharti A.K."/>
            <person name="Murray J.D."/>
            <person name="Naoumkina M.A."/>
            <person name="Rosen B."/>
            <person name="Silverstein K.A."/>
            <person name="Tang H."/>
            <person name="Rombauts S."/>
            <person name="Zhao P.X."/>
            <person name="Zhou P."/>
            <person name="Barbe V."/>
            <person name="Bardou P."/>
            <person name="Bechner M."/>
            <person name="Bellec A."/>
            <person name="Berger A."/>
            <person name="Berges H."/>
            <person name="Bidwell S."/>
            <person name="Bisseling T."/>
            <person name="Choisne N."/>
            <person name="Couloux A."/>
            <person name="Denny R."/>
            <person name="Deshpande S."/>
            <person name="Dai X."/>
            <person name="Doyle J.J."/>
            <person name="Dudez A.M."/>
            <person name="Farmer A.D."/>
            <person name="Fouteau S."/>
            <person name="Franken C."/>
            <person name="Gibelin C."/>
            <person name="Gish J."/>
            <person name="Goldstein S."/>
            <person name="Gonzalez A.J."/>
            <person name="Green P.J."/>
            <person name="Hallab A."/>
            <person name="Hartog M."/>
            <person name="Hua A."/>
            <person name="Humphray S.J."/>
            <person name="Jeong D.H."/>
            <person name="Jing Y."/>
            <person name="Jocker A."/>
            <person name="Kenton S.M."/>
            <person name="Kim D.J."/>
            <person name="Klee K."/>
            <person name="Lai H."/>
            <person name="Lang C."/>
            <person name="Lin S."/>
            <person name="Macmil S.L."/>
            <person name="Magdelenat G."/>
            <person name="Matthews L."/>
            <person name="McCorrison J."/>
            <person name="Monaghan E.L."/>
            <person name="Mun J.H."/>
            <person name="Najar F.Z."/>
            <person name="Nicholson C."/>
            <person name="Noirot C."/>
            <person name="O'Bleness M."/>
            <person name="Paule C.R."/>
            <person name="Poulain J."/>
            <person name="Prion F."/>
            <person name="Qin B."/>
            <person name="Qu C."/>
            <person name="Retzel E.F."/>
            <person name="Riddle C."/>
            <person name="Sallet E."/>
            <person name="Samain S."/>
            <person name="Samson N."/>
            <person name="Sanders I."/>
            <person name="Saurat O."/>
            <person name="Scarpelli C."/>
            <person name="Schiex T."/>
            <person name="Segurens B."/>
            <person name="Severin A.J."/>
            <person name="Sherrier D.J."/>
            <person name="Shi R."/>
            <person name="Sims S."/>
            <person name="Singer S.R."/>
            <person name="Sinharoy S."/>
            <person name="Sterck L."/>
            <person name="Viollet A."/>
            <person name="Wang B.B."/>
            <person name="Wang K."/>
            <person name="Wang M."/>
            <person name="Wang X."/>
            <person name="Warfsmann J."/>
            <person name="Weissenbach J."/>
            <person name="White D.D."/>
            <person name="White J.D."/>
            <person name="Wiley G.B."/>
            <person name="Wincker P."/>
            <person name="Xing Y."/>
            <person name="Yang L."/>
            <person name="Yao Z."/>
            <person name="Ying F."/>
            <person name="Zhai J."/>
            <person name="Zhou L."/>
            <person name="Zuber A."/>
            <person name="Denarie J."/>
            <person name="Dixon R.A."/>
            <person name="May G.D."/>
            <person name="Schwartz D.C."/>
            <person name="Rogers J."/>
            <person name="Quetier F."/>
            <person name="Town C.D."/>
            <person name="Roe B.A."/>
        </authorList>
    </citation>
    <scope>NUCLEOTIDE SEQUENCE [LARGE SCALE GENOMIC DNA]</scope>
    <source>
        <strain evidence="1">A17</strain>
        <strain evidence="2 3">cv. Jemalong A17</strain>
    </source>
</reference>
<evidence type="ECO:0000313" key="3">
    <source>
        <dbReference type="Proteomes" id="UP000002051"/>
    </source>
</evidence>
<dbReference type="EnsemblPlants" id="AES68422">
    <property type="protein sequence ID" value="AES68422"/>
    <property type="gene ID" value="MTR_3g008080"/>
</dbReference>
<organism evidence="1 3">
    <name type="scientific">Medicago truncatula</name>
    <name type="common">Barrel medic</name>
    <name type="synonym">Medicago tribuloides</name>
    <dbReference type="NCBI Taxonomy" id="3880"/>
    <lineage>
        <taxon>Eukaryota</taxon>
        <taxon>Viridiplantae</taxon>
        <taxon>Streptophyta</taxon>
        <taxon>Embryophyta</taxon>
        <taxon>Tracheophyta</taxon>
        <taxon>Spermatophyta</taxon>
        <taxon>Magnoliopsida</taxon>
        <taxon>eudicotyledons</taxon>
        <taxon>Gunneridae</taxon>
        <taxon>Pentapetalae</taxon>
        <taxon>rosids</taxon>
        <taxon>fabids</taxon>
        <taxon>Fabales</taxon>
        <taxon>Fabaceae</taxon>
        <taxon>Papilionoideae</taxon>
        <taxon>50 kb inversion clade</taxon>
        <taxon>NPAAA clade</taxon>
        <taxon>Hologalegina</taxon>
        <taxon>IRL clade</taxon>
        <taxon>Trifolieae</taxon>
        <taxon>Medicago</taxon>
    </lineage>
</organism>
<accession>G7IVK3</accession>
<dbReference type="HOGENOM" id="CLU_2926052_0_0_1"/>
<proteinExistence type="predicted"/>
<gene>
    <name evidence="1" type="ordered locus">MTR_3g008080</name>
</gene>
<dbReference type="PaxDb" id="3880-AES68422"/>
<dbReference type="Proteomes" id="UP000002051">
    <property type="component" value="Chromosome 3"/>
</dbReference>
<name>G7IVK3_MEDTR</name>
<evidence type="ECO:0000313" key="1">
    <source>
        <dbReference type="EMBL" id="AES68422.1"/>
    </source>
</evidence>